<comment type="caution">
    <text evidence="2">The sequence shown here is derived from an EMBL/GenBank/DDBJ whole genome shotgun (WGS) entry which is preliminary data.</text>
</comment>
<name>A0A2G8SUM2_9APHY</name>
<dbReference type="OrthoDB" id="435402at2759"/>
<feature type="region of interest" description="Disordered" evidence="1">
    <location>
        <begin position="1"/>
        <end position="51"/>
    </location>
</feature>
<feature type="region of interest" description="Disordered" evidence="1">
    <location>
        <begin position="241"/>
        <end position="299"/>
    </location>
</feature>
<feature type="compositionally biased region" description="Low complexity" evidence="1">
    <location>
        <begin position="1"/>
        <end position="18"/>
    </location>
</feature>
<feature type="compositionally biased region" description="Low complexity" evidence="1">
    <location>
        <begin position="25"/>
        <end position="40"/>
    </location>
</feature>
<sequence>MEPSSPAAAPEQPIAAPSKNTSADATAPPTNSITITATTTPAPPPSIAPIPVAERPWLTFPPFPKPPPGVELIAFKDFKALGIIIPEPPAGGPAQARGQPEERGDREDAVGEIDGLGIQTLTLRVHHDLTTMEKRKRKNVRTKTLPDGSTVLKRWYDEWAEGENLRRTSCPIDPSLPRVDRLYQAAHDFKAGRPTIQNQAVNQLLTQYWDKFRLFVGLISSVQPTAVRKKNAAMRALAAQQAAAAEDDDDDDELDEMPNASLPKREATINVRTGGADDPAAPGQSAKPTGQYTEEERQHRREYFREVRDTRMDRFLNDPENVVKVFFSNYASDRGDLSSEKFCNNAPLLIDFFLKFLQRNRVFPDIDRQLRKAIGVAEQAIKELPHGIAMNKIIPDDFGRGCQQLYGNMNGYNVWDADSSSEDDEEDEARTSKKQKTDDTPVDMAVDQAASGSSAPAPVVLDPATAAEADVLKAALGGDLEVITPEAAKGMEKELENLGPSAHENDWGQVPTSTNAEPGLSWGDAPPSWGAGDDDPFLQSSTAADWECGPETNLVNRFLGPTTLALTHTTGVIERSTRRIKSVVVPPAPSTQPQQLQKKKKAGKGVLDPAPSPDPEGIERELDARLAKLTMAPWPTYAVHTNADVQKPRILPDSRGAAVLDDCKDAEVAPGPGVPHNPFKDDIVVYVAPEIVDRMWVGMSIEGVWVQLARVDPDVPIVLTDEQFKNLWGNKKKAEGGPGVPVAPTKVWYLEEVRMVLPSFHTEMTPLPTDEDVFGSGENPSLE</sequence>
<keyword evidence="3" id="KW-1185">Reference proteome</keyword>
<dbReference type="InterPro" id="IPR018606">
    <property type="entry name" value="Arb1"/>
</dbReference>
<feature type="compositionally biased region" description="Acidic residues" evidence="1">
    <location>
        <begin position="245"/>
        <end position="256"/>
    </location>
</feature>
<evidence type="ECO:0000256" key="1">
    <source>
        <dbReference type="SAM" id="MobiDB-lite"/>
    </source>
</evidence>
<feature type="compositionally biased region" description="Acidic residues" evidence="1">
    <location>
        <begin position="419"/>
        <end position="428"/>
    </location>
</feature>
<gene>
    <name evidence="2" type="ORF">GSI_01173</name>
</gene>
<feature type="region of interest" description="Disordered" evidence="1">
    <location>
        <begin position="416"/>
        <end position="442"/>
    </location>
</feature>
<reference evidence="2 3" key="1">
    <citation type="journal article" date="2015" name="Sci. Rep.">
        <title>Chromosome-level genome map provides insights into diverse defense mechanisms in the medicinal fungus Ganoderma sinense.</title>
        <authorList>
            <person name="Zhu Y."/>
            <person name="Xu J."/>
            <person name="Sun C."/>
            <person name="Zhou S."/>
            <person name="Xu H."/>
            <person name="Nelson D.R."/>
            <person name="Qian J."/>
            <person name="Song J."/>
            <person name="Luo H."/>
            <person name="Xiang L."/>
            <person name="Li Y."/>
            <person name="Xu Z."/>
            <person name="Ji A."/>
            <person name="Wang L."/>
            <person name="Lu S."/>
            <person name="Hayward A."/>
            <person name="Sun W."/>
            <person name="Li X."/>
            <person name="Schwartz D.C."/>
            <person name="Wang Y."/>
            <person name="Chen S."/>
        </authorList>
    </citation>
    <scope>NUCLEOTIDE SEQUENCE [LARGE SCALE GENOMIC DNA]</scope>
    <source>
        <strain evidence="2 3">ZZ0214-1</strain>
    </source>
</reference>
<dbReference type="Proteomes" id="UP000230002">
    <property type="component" value="Unassembled WGS sequence"/>
</dbReference>
<dbReference type="AlphaFoldDB" id="A0A2G8SUM2"/>
<feature type="region of interest" description="Disordered" evidence="1">
    <location>
        <begin position="86"/>
        <end position="107"/>
    </location>
</feature>
<dbReference type="STRING" id="1077348.A0A2G8SUM2"/>
<evidence type="ECO:0000313" key="2">
    <source>
        <dbReference type="EMBL" id="PIL37479.1"/>
    </source>
</evidence>
<protein>
    <submittedName>
        <fullName evidence="2">Uncharacterized protein</fullName>
    </submittedName>
</protein>
<organism evidence="2 3">
    <name type="scientific">Ganoderma sinense ZZ0214-1</name>
    <dbReference type="NCBI Taxonomy" id="1077348"/>
    <lineage>
        <taxon>Eukaryota</taxon>
        <taxon>Fungi</taxon>
        <taxon>Dikarya</taxon>
        <taxon>Basidiomycota</taxon>
        <taxon>Agaricomycotina</taxon>
        <taxon>Agaricomycetes</taxon>
        <taxon>Polyporales</taxon>
        <taxon>Polyporaceae</taxon>
        <taxon>Ganoderma</taxon>
    </lineage>
</organism>
<dbReference type="GO" id="GO:0031047">
    <property type="term" value="P:regulatory ncRNA-mediated gene silencing"/>
    <property type="evidence" value="ECO:0007669"/>
    <property type="project" value="InterPro"/>
</dbReference>
<dbReference type="GO" id="GO:0033167">
    <property type="term" value="C:ARC complex"/>
    <property type="evidence" value="ECO:0007669"/>
    <property type="project" value="InterPro"/>
</dbReference>
<evidence type="ECO:0000313" key="3">
    <source>
        <dbReference type="Proteomes" id="UP000230002"/>
    </source>
</evidence>
<dbReference type="EMBL" id="AYKW01000001">
    <property type="protein sequence ID" value="PIL37479.1"/>
    <property type="molecule type" value="Genomic_DNA"/>
</dbReference>
<proteinExistence type="predicted"/>
<feature type="compositionally biased region" description="Basic and acidic residues" evidence="1">
    <location>
        <begin position="429"/>
        <end position="439"/>
    </location>
</feature>
<feature type="region of interest" description="Disordered" evidence="1">
    <location>
        <begin position="576"/>
        <end position="617"/>
    </location>
</feature>
<accession>A0A2G8SUM2</accession>
<dbReference type="Pfam" id="PF09692">
    <property type="entry name" value="Arb1"/>
    <property type="match status" value="1"/>
</dbReference>